<comment type="caution">
    <text evidence="1">The sequence shown here is derived from an EMBL/GenBank/DDBJ whole genome shotgun (WGS) entry which is preliminary data.</text>
</comment>
<dbReference type="AlphaFoldDB" id="A0A3M7SER3"/>
<protein>
    <submittedName>
        <fullName evidence="1">Uncharacterized protein</fullName>
    </submittedName>
</protein>
<dbReference type="Proteomes" id="UP000276133">
    <property type="component" value="Unassembled WGS sequence"/>
</dbReference>
<evidence type="ECO:0000313" key="2">
    <source>
        <dbReference type="Proteomes" id="UP000276133"/>
    </source>
</evidence>
<evidence type="ECO:0000313" key="1">
    <source>
        <dbReference type="EMBL" id="RNA34030.1"/>
    </source>
</evidence>
<reference evidence="1 2" key="1">
    <citation type="journal article" date="2018" name="Sci. Rep.">
        <title>Genomic signatures of local adaptation to the degree of environmental predictability in rotifers.</title>
        <authorList>
            <person name="Franch-Gras L."/>
            <person name="Hahn C."/>
            <person name="Garcia-Roger E.M."/>
            <person name="Carmona M.J."/>
            <person name="Serra M."/>
            <person name="Gomez A."/>
        </authorList>
    </citation>
    <scope>NUCLEOTIDE SEQUENCE [LARGE SCALE GENOMIC DNA]</scope>
    <source>
        <strain evidence="1">HYR1</strain>
    </source>
</reference>
<sequence length="60" mass="7132">MDSEQIFELRCLIESVLNQIALSEQFTNFLIDESKIKIKLIDFFFNLIRSWSSFDDILLT</sequence>
<keyword evidence="2" id="KW-1185">Reference proteome</keyword>
<dbReference type="EMBL" id="REGN01001534">
    <property type="protein sequence ID" value="RNA34030.1"/>
    <property type="molecule type" value="Genomic_DNA"/>
</dbReference>
<name>A0A3M7SER3_BRAPC</name>
<organism evidence="1 2">
    <name type="scientific">Brachionus plicatilis</name>
    <name type="common">Marine rotifer</name>
    <name type="synonym">Brachionus muelleri</name>
    <dbReference type="NCBI Taxonomy" id="10195"/>
    <lineage>
        <taxon>Eukaryota</taxon>
        <taxon>Metazoa</taxon>
        <taxon>Spiralia</taxon>
        <taxon>Gnathifera</taxon>
        <taxon>Rotifera</taxon>
        <taxon>Eurotatoria</taxon>
        <taxon>Monogononta</taxon>
        <taxon>Pseudotrocha</taxon>
        <taxon>Ploima</taxon>
        <taxon>Brachionidae</taxon>
        <taxon>Brachionus</taxon>
    </lineage>
</organism>
<proteinExistence type="predicted"/>
<gene>
    <name evidence="1" type="ORF">BpHYR1_023499</name>
</gene>
<accession>A0A3M7SER3</accession>